<dbReference type="PROSITE" id="PS50977">
    <property type="entry name" value="HTH_TETR_2"/>
    <property type="match status" value="1"/>
</dbReference>
<sequence>MASQKSIAVATAREPKRERGMQRVAAILDAGAAVFAEKGYDAATMTEVAARSNTAIGSLYRFFPTKEVLADVLLTRYGERIHASLDAITADAAGLDAAGLADRLVDLMSTLRSDRAAAIALMDARGDADGRRSRLRADMRASLVGILAVAGKVPPAQGARVAATLLSQMRSVGPLIDEEAAGLPGLLNELRTMLQCYLAHVFGTAGAKRKP</sequence>
<evidence type="ECO:0000313" key="6">
    <source>
        <dbReference type="EMBL" id="NYE84156.1"/>
    </source>
</evidence>
<comment type="caution">
    <text evidence="6">The sequence shown here is derived from an EMBL/GenBank/DDBJ whole genome shotgun (WGS) entry which is preliminary data.</text>
</comment>
<organism evidence="6 7">
    <name type="scientific">Pigmentiphaga litoralis</name>
    <dbReference type="NCBI Taxonomy" id="516702"/>
    <lineage>
        <taxon>Bacteria</taxon>
        <taxon>Pseudomonadati</taxon>
        <taxon>Pseudomonadota</taxon>
        <taxon>Betaproteobacteria</taxon>
        <taxon>Burkholderiales</taxon>
        <taxon>Alcaligenaceae</taxon>
        <taxon>Pigmentiphaga</taxon>
    </lineage>
</organism>
<dbReference type="AlphaFoldDB" id="A0A7Y9IW54"/>
<evidence type="ECO:0000259" key="5">
    <source>
        <dbReference type="PROSITE" id="PS50977"/>
    </source>
</evidence>
<evidence type="ECO:0000256" key="4">
    <source>
        <dbReference type="PROSITE-ProRule" id="PRU00335"/>
    </source>
</evidence>
<feature type="DNA-binding region" description="H-T-H motif" evidence="4">
    <location>
        <begin position="44"/>
        <end position="63"/>
    </location>
</feature>
<proteinExistence type="predicted"/>
<keyword evidence="7" id="KW-1185">Reference proteome</keyword>
<dbReference type="Proteomes" id="UP000542125">
    <property type="component" value="Unassembled WGS sequence"/>
</dbReference>
<feature type="domain" description="HTH tetR-type" evidence="5">
    <location>
        <begin position="21"/>
        <end position="81"/>
    </location>
</feature>
<dbReference type="InterPro" id="IPR050109">
    <property type="entry name" value="HTH-type_TetR-like_transc_reg"/>
</dbReference>
<dbReference type="GO" id="GO:0003700">
    <property type="term" value="F:DNA-binding transcription factor activity"/>
    <property type="evidence" value="ECO:0007669"/>
    <property type="project" value="TreeGrafter"/>
</dbReference>
<dbReference type="InterPro" id="IPR009057">
    <property type="entry name" value="Homeodomain-like_sf"/>
</dbReference>
<evidence type="ECO:0000256" key="2">
    <source>
        <dbReference type="ARBA" id="ARBA00023125"/>
    </source>
</evidence>
<gene>
    <name evidence="6" type="ORF">FHW18_003427</name>
</gene>
<keyword evidence="2 4" id="KW-0238">DNA-binding</keyword>
<evidence type="ECO:0000256" key="1">
    <source>
        <dbReference type="ARBA" id="ARBA00023015"/>
    </source>
</evidence>
<dbReference type="Pfam" id="PF00440">
    <property type="entry name" value="TetR_N"/>
    <property type="match status" value="1"/>
</dbReference>
<dbReference type="SUPFAM" id="SSF46689">
    <property type="entry name" value="Homeodomain-like"/>
    <property type="match status" value="1"/>
</dbReference>
<dbReference type="EMBL" id="JACBYR010000001">
    <property type="protein sequence ID" value="NYE84156.1"/>
    <property type="molecule type" value="Genomic_DNA"/>
</dbReference>
<evidence type="ECO:0000313" key="7">
    <source>
        <dbReference type="Proteomes" id="UP000542125"/>
    </source>
</evidence>
<dbReference type="RefSeq" id="WP_179587880.1">
    <property type="nucleotide sequence ID" value="NZ_JACBYR010000001.1"/>
</dbReference>
<protein>
    <submittedName>
        <fullName evidence="6">AcrR family transcriptional regulator</fullName>
    </submittedName>
</protein>
<dbReference type="InterPro" id="IPR001647">
    <property type="entry name" value="HTH_TetR"/>
</dbReference>
<dbReference type="PANTHER" id="PTHR30055:SF234">
    <property type="entry name" value="HTH-TYPE TRANSCRIPTIONAL REGULATOR BETI"/>
    <property type="match status" value="1"/>
</dbReference>
<evidence type="ECO:0000256" key="3">
    <source>
        <dbReference type="ARBA" id="ARBA00023163"/>
    </source>
</evidence>
<dbReference type="PRINTS" id="PR00455">
    <property type="entry name" value="HTHTETR"/>
</dbReference>
<name>A0A7Y9IW54_9BURK</name>
<keyword evidence="3" id="KW-0804">Transcription</keyword>
<dbReference type="GO" id="GO:0000976">
    <property type="term" value="F:transcription cis-regulatory region binding"/>
    <property type="evidence" value="ECO:0007669"/>
    <property type="project" value="TreeGrafter"/>
</dbReference>
<reference evidence="6 7" key="1">
    <citation type="submission" date="2020-07" db="EMBL/GenBank/DDBJ databases">
        <title>Genomic Encyclopedia of Type Strains, Phase IV (KMG-V): Genome sequencing to study the core and pangenomes of soil and plant-associated prokaryotes.</title>
        <authorList>
            <person name="Whitman W."/>
        </authorList>
    </citation>
    <scope>NUCLEOTIDE SEQUENCE [LARGE SCALE GENOMIC DNA]</scope>
    <source>
        <strain evidence="6 7">SAS40</strain>
    </source>
</reference>
<accession>A0A7Y9IW54</accession>
<dbReference type="PANTHER" id="PTHR30055">
    <property type="entry name" value="HTH-TYPE TRANSCRIPTIONAL REGULATOR RUTR"/>
    <property type="match status" value="1"/>
</dbReference>
<keyword evidence="1" id="KW-0805">Transcription regulation</keyword>
<dbReference type="Gene3D" id="1.10.357.10">
    <property type="entry name" value="Tetracycline Repressor, domain 2"/>
    <property type="match status" value="1"/>
</dbReference>